<evidence type="ECO:0000256" key="1">
    <source>
        <dbReference type="SAM" id="MobiDB-lite"/>
    </source>
</evidence>
<dbReference type="EMBL" id="MN739530">
    <property type="protein sequence ID" value="QHT10844.1"/>
    <property type="molecule type" value="Genomic_DNA"/>
</dbReference>
<evidence type="ECO:0000313" key="2">
    <source>
        <dbReference type="EMBL" id="QHT10844.1"/>
    </source>
</evidence>
<protein>
    <submittedName>
        <fullName evidence="2">Uncharacterized protein</fullName>
    </submittedName>
</protein>
<reference evidence="2" key="1">
    <citation type="journal article" date="2020" name="Nature">
        <title>Giant virus diversity and host interactions through global metagenomics.</title>
        <authorList>
            <person name="Schulz F."/>
            <person name="Roux S."/>
            <person name="Paez-Espino D."/>
            <person name="Jungbluth S."/>
            <person name="Walsh D.A."/>
            <person name="Denef V.J."/>
            <person name="McMahon K.D."/>
            <person name="Konstantinidis K.T."/>
            <person name="Eloe-Fadrosh E.A."/>
            <person name="Kyrpides N.C."/>
            <person name="Woyke T."/>
        </authorList>
    </citation>
    <scope>NUCLEOTIDE SEQUENCE</scope>
    <source>
        <strain evidence="2">GVMAG-M-3300023174-111</strain>
    </source>
</reference>
<sequence length="164" mass="18701">MTKKMKNLKKNQIKRIKKMGFSDYGNSSIFYYLLVVYNKIKMSASSIIKSARGAQTKRISRIKFPALPSLKQMVSQMMEENVKPNVVEEAKKEVSNKKIKYSPTRKRKPNQLSPIIESEAKANVKSNAKSNTDIKLPPLKGTRRNPSAVAIGGRHKKSCRKYRK</sequence>
<feature type="compositionally biased region" description="Basic residues" evidence="1">
    <location>
        <begin position="97"/>
        <end position="109"/>
    </location>
</feature>
<name>A0A6C0D416_9ZZZZ</name>
<proteinExistence type="predicted"/>
<organism evidence="2">
    <name type="scientific">viral metagenome</name>
    <dbReference type="NCBI Taxonomy" id="1070528"/>
    <lineage>
        <taxon>unclassified sequences</taxon>
        <taxon>metagenomes</taxon>
        <taxon>organismal metagenomes</taxon>
    </lineage>
</organism>
<feature type="region of interest" description="Disordered" evidence="1">
    <location>
        <begin position="89"/>
        <end position="164"/>
    </location>
</feature>
<feature type="compositionally biased region" description="Basic residues" evidence="1">
    <location>
        <begin position="153"/>
        <end position="164"/>
    </location>
</feature>
<feature type="compositionally biased region" description="Polar residues" evidence="1">
    <location>
        <begin position="124"/>
        <end position="133"/>
    </location>
</feature>
<dbReference type="AlphaFoldDB" id="A0A6C0D416"/>
<accession>A0A6C0D416</accession>